<gene>
    <name evidence="2" type="ORF">GT019_21855</name>
</gene>
<evidence type="ECO:0008006" key="4">
    <source>
        <dbReference type="Google" id="ProtNLM"/>
    </source>
</evidence>
<protein>
    <recommendedName>
        <fullName evidence="4">Transposase</fullName>
    </recommendedName>
</protein>
<keyword evidence="3" id="KW-1185">Reference proteome</keyword>
<dbReference type="Proteomes" id="UP000665561">
    <property type="component" value="Unassembled WGS sequence"/>
</dbReference>
<organism evidence="2 3">
    <name type="scientific">Paenibacillus glycinis</name>
    <dbReference type="NCBI Taxonomy" id="2697035"/>
    <lineage>
        <taxon>Bacteria</taxon>
        <taxon>Bacillati</taxon>
        <taxon>Bacillota</taxon>
        <taxon>Bacilli</taxon>
        <taxon>Bacillales</taxon>
        <taxon>Paenibacillaceae</taxon>
        <taxon>Paenibacillus</taxon>
    </lineage>
</organism>
<feature type="transmembrane region" description="Helical" evidence="1">
    <location>
        <begin position="66"/>
        <end position="92"/>
    </location>
</feature>
<proteinExistence type="predicted"/>
<feature type="transmembrane region" description="Helical" evidence="1">
    <location>
        <begin position="32"/>
        <end position="54"/>
    </location>
</feature>
<keyword evidence="1" id="KW-1133">Transmembrane helix</keyword>
<accession>A0ABW9XVH5</accession>
<keyword evidence="1" id="KW-0472">Membrane</keyword>
<evidence type="ECO:0000313" key="2">
    <source>
        <dbReference type="EMBL" id="NBD26526.1"/>
    </source>
</evidence>
<reference evidence="2 3" key="1">
    <citation type="submission" date="2020-01" db="EMBL/GenBank/DDBJ databases">
        <title>Paenibacillus soybeanensis sp. nov. isolated from the nodules of soybean (Glycine max(L.) Merr).</title>
        <authorList>
            <person name="Wang H."/>
        </authorList>
    </citation>
    <scope>NUCLEOTIDE SEQUENCE [LARGE SCALE GENOMIC DNA]</scope>
    <source>
        <strain evidence="2 3">T1</strain>
    </source>
</reference>
<dbReference type="RefSeq" id="WP_161745398.1">
    <property type="nucleotide sequence ID" value="NZ_JAAAMV010000021.1"/>
</dbReference>
<dbReference type="EMBL" id="JAAAMV010000021">
    <property type="protein sequence ID" value="NBD26526.1"/>
    <property type="molecule type" value="Genomic_DNA"/>
</dbReference>
<keyword evidence="1" id="KW-0812">Transmembrane</keyword>
<sequence>MIGFILAAVIIGGMLLTWLRHAYRGAKWLLDVLAAAAYLLFFSEAAHAVLRTLLDDTVFMTQVHEVLLSPLFLVSGGYLGPYGLSLLLAQLLPRNK</sequence>
<comment type="caution">
    <text evidence="2">The sequence shown here is derived from an EMBL/GenBank/DDBJ whole genome shotgun (WGS) entry which is preliminary data.</text>
</comment>
<evidence type="ECO:0000313" key="3">
    <source>
        <dbReference type="Proteomes" id="UP000665561"/>
    </source>
</evidence>
<name>A0ABW9XVH5_9BACL</name>
<evidence type="ECO:0000256" key="1">
    <source>
        <dbReference type="SAM" id="Phobius"/>
    </source>
</evidence>